<gene>
    <name evidence="6" type="ORF">GCM10009754_27820</name>
</gene>
<dbReference type="InterPro" id="IPR000847">
    <property type="entry name" value="LysR_HTH_N"/>
</dbReference>
<protein>
    <submittedName>
        <fullName evidence="6">LysR family transcriptional regulator</fullName>
    </submittedName>
</protein>
<dbReference type="Gene3D" id="1.10.10.10">
    <property type="entry name" value="Winged helix-like DNA-binding domain superfamily/Winged helix DNA-binding domain"/>
    <property type="match status" value="1"/>
</dbReference>
<accession>A0ABP5C1W5</accession>
<dbReference type="RefSeq" id="WP_344417573.1">
    <property type="nucleotide sequence ID" value="NZ_BAAANN010000009.1"/>
</dbReference>
<comment type="caution">
    <text evidence="6">The sequence shown here is derived from an EMBL/GenBank/DDBJ whole genome shotgun (WGS) entry which is preliminary data.</text>
</comment>
<feature type="domain" description="HTH lysR-type" evidence="5">
    <location>
        <begin position="4"/>
        <end position="61"/>
    </location>
</feature>
<keyword evidence="3" id="KW-0238">DNA-binding</keyword>
<dbReference type="Pfam" id="PF00126">
    <property type="entry name" value="HTH_1"/>
    <property type="match status" value="1"/>
</dbReference>
<evidence type="ECO:0000256" key="1">
    <source>
        <dbReference type="ARBA" id="ARBA00009437"/>
    </source>
</evidence>
<evidence type="ECO:0000256" key="3">
    <source>
        <dbReference type="ARBA" id="ARBA00023125"/>
    </source>
</evidence>
<dbReference type="InterPro" id="IPR036388">
    <property type="entry name" value="WH-like_DNA-bd_sf"/>
</dbReference>
<keyword evidence="2" id="KW-0805">Transcription regulation</keyword>
<evidence type="ECO:0000256" key="4">
    <source>
        <dbReference type="ARBA" id="ARBA00023163"/>
    </source>
</evidence>
<dbReference type="Gene3D" id="3.40.190.10">
    <property type="entry name" value="Periplasmic binding protein-like II"/>
    <property type="match status" value="2"/>
</dbReference>
<dbReference type="EMBL" id="BAAANN010000009">
    <property type="protein sequence ID" value="GAA1956348.1"/>
    <property type="molecule type" value="Genomic_DNA"/>
</dbReference>
<proteinExistence type="inferred from homology"/>
<dbReference type="PRINTS" id="PR00039">
    <property type="entry name" value="HTHLYSR"/>
</dbReference>
<dbReference type="InterPro" id="IPR050176">
    <property type="entry name" value="LTTR"/>
</dbReference>
<comment type="similarity">
    <text evidence="1">Belongs to the LysR transcriptional regulatory family.</text>
</comment>
<evidence type="ECO:0000313" key="6">
    <source>
        <dbReference type="EMBL" id="GAA1956348.1"/>
    </source>
</evidence>
<dbReference type="Proteomes" id="UP001501116">
    <property type="component" value="Unassembled WGS sequence"/>
</dbReference>
<evidence type="ECO:0000259" key="5">
    <source>
        <dbReference type="PROSITE" id="PS50931"/>
    </source>
</evidence>
<dbReference type="PANTHER" id="PTHR30579">
    <property type="entry name" value="TRANSCRIPTIONAL REGULATOR"/>
    <property type="match status" value="1"/>
</dbReference>
<organism evidence="6 7">
    <name type="scientific">Amycolatopsis minnesotensis</name>
    <dbReference type="NCBI Taxonomy" id="337894"/>
    <lineage>
        <taxon>Bacteria</taxon>
        <taxon>Bacillati</taxon>
        <taxon>Actinomycetota</taxon>
        <taxon>Actinomycetes</taxon>
        <taxon>Pseudonocardiales</taxon>
        <taxon>Pseudonocardiaceae</taxon>
        <taxon>Amycolatopsis</taxon>
    </lineage>
</organism>
<dbReference type="Pfam" id="PF03466">
    <property type="entry name" value="LysR_substrate"/>
    <property type="match status" value="1"/>
</dbReference>
<dbReference type="SUPFAM" id="SSF53850">
    <property type="entry name" value="Periplasmic binding protein-like II"/>
    <property type="match status" value="1"/>
</dbReference>
<dbReference type="PANTHER" id="PTHR30579:SF7">
    <property type="entry name" value="HTH-TYPE TRANSCRIPTIONAL REGULATOR LRHA-RELATED"/>
    <property type="match status" value="1"/>
</dbReference>
<sequence>MTVFDSALLRSFLAVERTGGFTAAAKQLGLRQSTVSGHIAKLELAVGRELFLRDTHRVDLTPDGSAMLGFARSILAAQEQAQRYFSGGELTGRLRFGASEDVVAMELPRVLREFRAHHPSVDLELAVGRSETLHRRLRANQLDLVLVKRRPGERHGTPVYRDRLVWAGPEGARAEVPDPVPLVTYPDPSLTREAALRALENAGLGHRLTCVADSQQGLRAGVLAGLGFIVHAETLLPPGLAPIGPAAGLPDPGSLEFVLVNRPREPSPQEQALADAIKQNSFRLRAGRPVRGDW</sequence>
<dbReference type="InterPro" id="IPR036390">
    <property type="entry name" value="WH_DNA-bd_sf"/>
</dbReference>
<dbReference type="PROSITE" id="PS50931">
    <property type="entry name" value="HTH_LYSR"/>
    <property type="match status" value="1"/>
</dbReference>
<name>A0ABP5C1W5_9PSEU</name>
<evidence type="ECO:0000256" key="2">
    <source>
        <dbReference type="ARBA" id="ARBA00023015"/>
    </source>
</evidence>
<evidence type="ECO:0000313" key="7">
    <source>
        <dbReference type="Proteomes" id="UP001501116"/>
    </source>
</evidence>
<keyword evidence="7" id="KW-1185">Reference proteome</keyword>
<dbReference type="InterPro" id="IPR005119">
    <property type="entry name" value="LysR_subst-bd"/>
</dbReference>
<dbReference type="SUPFAM" id="SSF46785">
    <property type="entry name" value="Winged helix' DNA-binding domain"/>
    <property type="match status" value="1"/>
</dbReference>
<keyword evidence="4" id="KW-0804">Transcription</keyword>
<reference evidence="7" key="1">
    <citation type="journal article" date="2019" name="Int. J. Syst. Evol. Microbiol.">
        <title>The Global Catalogue of Microorganisms (GCM) 10K type strain sequencing project: providing services to taxonomists for standard genome sequencing and annotation.</title>
        <authorList>
            <consortium name="The Broad Institute Genomics Platform"/>
            <consortium name="The Broad Institute Genome Sequencing Center for Infectious Disease"/>
            <person name="Wu L."/>
            <person name="Ma J."/>
        </authorList>
    </citation>
    <scope>NUCLEOTIDE SEQUENCE [LARGE SCALE GENOMIC DNA]</scope>
    <source>
        <strain evidence="7">JCM 14545</strain>
    </source>
</reference>